<evidence type="ECO:0000256" key="1">
    <source>
        <dbReference type="SAM" id="Phobius"/>
    </source>
</evidence>
<evidence type="ECO:0008006" key="4">
    <source>
        <dbReference type="Google" id="ProtNLM"/>
    </source>
</evidence>
<dbReference type="Proteomes" id="UP001302349">
    <property type="component" value="Chromosome"/>
</dbReference>
<keyword evidence="3" id="KW-1185">Reference proteome</keyword>
<proteinExistence type="predicted"/>
<dbReference type="RefSeq" id="WP_317489120.1">
    <property type="nucleotide sequence ID" value="NZ_CP136051.1"/>
</dbReference>
<keyword evidence="1" id="KW-1133">Transmembrane helix</keyword>
<feature type="transmembrane region" description="Helical" evidence="1">
    <location>
        <begin position="67"/>
        <end position="88"/>
    </location>
</feature>
<name>A0ABZ0IRP4_9BACT</name>
<gene>
    <name evidence="2" type="ORF">RT717_25300</name>
</gene>
<dbReference type="EMBL" id="CP136051">
    <property type="protein sequence ID" value="WOK06396.1"/>
    <property type="molecule type" value="Genomic_DNA"/>
</dbReference>
<reference evidence="2 3" key="1">
    <citation type="journal article" date="2023" name="Microbiol. Resour. Announc.">
        <title>Complete Genome Sequence of Imperialibacter roseus strain P4T.</title>
        <authorList>
            <person name="Tizabi D.R."/>
            <person name="Bachvaroff T."/>
            <person name="Hill R.T."/>
        </authorList>
    </citation>
    <scope>NUCLEOTIDE SEQUENCE [LARGE SCALE GENOMIC DNA]</scope>
    <source>
        <strain evidence="2 3">P4T</strain>
    </source>
</reference>
<evidence type="ECO:0000313" key="3">
    <source>
        <dbReference type="Proteomes" id="UP001302349"/>
    </source>
</evidence>
<feature type="transmembrane region" description="Helical" evidence="1">
    <location>
        <begin position="38"/>
        <end position="61"/>
    </location>
</feature>
<accession>A0ABZ0IRP4</accession>
<keyword evidence="1" id="KW-0472">Membrane</keyword>
<sequence length="149" mass="17063">MMNLNPTTYQLPATFPIGSGKISFEEDRIVVDDNVKTWYWLQLVSSSCWIAFGTIYVSNFITGSGDYAALGLGLLVGLPHAVLFILTLKRSAKKEIALREVRSVRLRGRAGYRYLDIKLPDRRVRRVYQVDKDYDRLLEYVRVNFPPAS</sequence>
<keyword evidence="1" id="KW-0812">Transmembrane</keyword>
<protein>
    <recommendedName>
        <fullName evidence="4">DUF304 domain-containing protein</fullName>
    </recommendedName>
</protein>
<evidence type="ECO:0000313" key="2">
    <source>
        <dbReference type="EMBL" id="WOK06396.1"/>
    </source>
</evidence>
<organism evidence="2 3">
    <name type="scientific">Imperialibacter roseus</name>
    <dbReference type="NCBI Taxonomy" id="1324217"/>
    <lineage>
        <taxon>Bacteria</taxon>
        <taxon>Pseudomonadati</taxon>
        <taxon>Bacteroidota</taxon>
        <taxon>Cytophagia</taxon>
        <taxon>Cytophagales</taxon>
        <taxon>Flammeovirgaceae</taxon>
        <taxon>Imperialibacter</taxon>
    </lineage>
</organism>